<keyword evidence="2" id="KW-1185">Reference proteome</keyword>
<dbReference type="OrthoDB" id="1912334at2"/>
<reference evidence="1 2" key="1">
    <citation type="submission" date="2014-07" db="EMBL/GenBank/DDBJ databases">
        <title>Draft genome of Clostridium celerecrescens 152B isolated from sediments associated with methane hydrate from Krishna Godavari basin.</title>
        <authorList>
            <person name="Honkalas V.S."/>
            <person name="Dabir A.P."/>
            <person name="Arora P."/>
            <person name="Dhakephalkar P.K."/>
        </authorList>
    </citation>
    <scope>NUCLEOTIDE SEQUENCE [LARGE SCALE GENOMIC DNA]</scope>
    <source>
        <strain evidence="1 2">152B</strain>
    </source>
</reference>
<dbReference type="Proteomes" id="UP000028525">
    <property type="component" value="Unassembled WGS sequence"/>
</dbReference>
<evidence type="ECO:0000313" key="1">
    <source>
        <dbReference type="EMBL" id="KEZ91056.1"/>
    </source>
</evidence>
<dbReference type="RefSeq" id="WP_038278404.1">
    <property type="nucleotide sequence ID" value="NZ_JPME01000007.1"/>
</dbReference>
<dbReference type="EMBL" id="JPME01000007">
    <property type="protein sequence ID" value="KEZ91056.1"/>
    <property type="molecule type" value="Genomic_DNA"/>
</dbReference>
<proteinExistence type="predicted"/>
<protein>
    <submittedName>
        <fullName evidence="1">Uncharacterized protein</fullName>
    </submittedName>
</protein>
<comment type="caution">
    <text evidence="1">The sequence shown here is derived from an EMBL/GenBank/DDBJ whole genome shotgun (WGS) entry which is preliminary data.</text>
</comment>
<accession>A0A084JQ22</accession>
<evidence type="ECO:0000313" key="2">
    <source>
        <dbReference type="Proteomes" id="UP000028525"/>
    </source>
</evidence>
<dbReference type="AlphaFoldDB" id="A0A084JQ22"/>
<sequence length="75" mass="8585">MSRIYHVYALSDRLKARKIEGEIAKVDGVKGIRISEDLKEMNIEMDTGKISAVMERVVNICSRVSYGCEVKYKFI</sequence>
<organism evidence="1 2">
    <name type="scientific">Lacrimispora celerecrescens</name>
    <dbReference type="NCBI Taxonomy" id="29354"/>
    <lineage>
        <taxon>Bacteria</taxon>
        <taxon>Bacillati</taxon>
        <taxon>Bacillota</taxon>
        <taxon>Clostridia</taxon>
        <taxon>Lachnospirales</taxon>
        <taxon>Lachnospiraceae</taxon>
        <taxon>Lacrimispora</taxon>
    </lineage>
</organism>
<gene>
    <name evidence="1" type="ORF">IO98_04635</name>
</gene>
<name>A0A084JQ22_9FIRM</name>